<evidence type="ECO:0000313" key="2">
    <source>
        <dbReference type="Proteomes" id="UP001153555"/>
    </source>
</evidence>
<dbReference type="AlphaFoldDB" id="A0A9N7NC30"/>
<dbReference type="PANTHER" id="PTHR37610">
    <property type="entry name" value="CCHC-TYPE DOMAIN-CONTAINING PROTEIN"/>
    <property type="match status" value="1"/>
</dbReference>
<reference evidence="1" key="1">
    <citation type="submission" date="2019-12" db="EMBL/GenBank/DDBJ databases">
        <authorList>
            <person name="Scholes J."/>
        </authorList>
    </citation>
    <scope>NUCLEOTIDE SEQUENCE</scope>
</reference>
<dbReference type="Proteomes" id="UP001153555">
    <property type="component" value="Unassembled WGS sequence"/>
</dbReference>
<organism evidence="1 2">
    <name type="scientific">Striga hermonthica</name>
    <name type="common">Purple witchweed</name>
    <name type="synonym">Buchnera hermonthica</name>
    <dbReference type="NCBI Taxonomy" id="68872"/>
    <lineage>
        <taxon>Eukaryota</taxon>
        <taxon>Viridiplantae</taxon>
        <taxon>Streptophyta</taxon>
        <taxon>Embryophyta</taxon>
        <taxon>Tracheophyta</taxon>
        <taxon>Spermatophyta</taxon>
        <taxon>Magnoliopsida</taxon>
        <taxon>eudicotyledons</taxon>
        <taxon>Gunneridae</taxon>
        <taxon>Pentapetalae</taxon>
        <taxon>asterids</taxon>
        <taxon>lamiids</taxon>
        <taxon>Lamiales</taxon>
        <taxon>Orobanchaceae</taxon>
        <taxon>Buchnereae</taxon>
        <taxon>Striga</taxon>
    </lineage>
</organism>
<proteinExistence type="predicted"/>
<dbReference type="OrthoDB" id="1929700at2759"/>
<evidence type="ECO:0000313" key="1">
    <source>
        <dbReference type="EMBL" id="CAA0831161.1"/>
    </source>
</evidence>
<protein>
    <recommendedName>
        <fullName evidence="3">Retrotransposon gag domain-containing protein</fullName>
    </recommendedName>
</protein>
<evidence type="ECO:0008006" key="3">
    <source>
        <dbReference type="Google" id="ProtNLM"/>
    </source>
</evidence>
<name>A0A9N7NC30_STRHE</name>
<comment type="caution">
    <text evidence="1">The sequence shown here is derived from an EMBL/GenBank/DDBJ whole genome shotgun (WGS) entry which is preliminary data.</text>
</comment>
<accession>A0A9N7NC30</accession>
<sequence>MMYGQKKQNRLSDLDDWWIIQSLITSWLLNVIDPSLCSPIPKKKVAVDLWDHLKQHFSICDGLRIQQLKMDLAECKQRHSSFEHYYGSLQKLWDNVRDSDTPPVTDLCAKCQVTMSAILERH</sequence>
<dbReference type="PANTHER" id="PTHR37610:SF101">
    <property type="entry name" value="(RAPE) HYPOTHETICAL PROTEIN"/>
    <property type="match status" value="1"/>
</dbReference>
<dbReference type="EMBL" id="CACSLK010027831">
    <property type="protein sequence ID" value="CAA0831161.1"/>
    <property type="molecule type" value="Genomic_DNA"/>
</dbReference>
<keyword evidence="2" id="KW-1185">Reference proteome</keyword>
<gene>
    <name evidence="1" type="ORF">SHERM_26542</name>
</gene>